<dbReference type="SMART" id="SM00490">
    <property type="entry name" value="HELICc"/>
    <property type="match status" value="1"/>
</dbReference>
<dbReference type="InterPro" id="IPR011545">
    <property type="entry name" value="DEAD/DEAH_box_helicase_dom"/>
</dbReference>
<feature type="domain" description="Dicer dsRNA-binding fold" evidence="14">
    <location>
        <begin position="595"/>
        <end position="685"/>
    </location>
</feature>
<evidence type="ECO:0000259" key="12">
    <source>
        <dbReference type="PROSITE" id="PS51192"/>
    </source>
</evidence>
<dbReference type="PROSITE" id="PS51194">
    <property type="entry name" value="HELICASE_CTER"/>
    <property type="match status" value="1"/>
</dbReference>
<evidence type="ECO:0000313" key="15">
    <source>
        <dbReference type="EMBL" id="GAA5805026.1"/>
    </source>
</evidence>
<dbReference type="CDD" id="cd18034">
    <property type="entry name" value="DEXHc_dicer"/>
    <property type="match status" value="1"/>
</dbReference>
<proteinExistence type="inferred from homology"/>
<dbReference type="Pfam" id="PF02170">
    <property type="entry name" value="PAZ"/>
    <property type="match status" value="1"/>
</dbReference>
<dbReference type="PANTHER" id="PTHR14074:SF16">
    <property type="entry name" value="ANTIVIRAL INNATE IMMUNE RESPONSE RECEPTOR RIG-I"/>
    <property type="match status" value="1"/>
</dbReference>
<evidence type="ECO:0000256" key="6">
    <source>
        <dbReference type="ARBA" id="ARBA00022842"/>
    </source>
</evidence>
<evidence type="ECO:0000256" key="3">
    <source>
        <dbReference type="ARBA" id="ARBA00022741"/>
    </source>
</evidence>
<keyword evidence="7" id="KW-0464">Manganese</keyword>
<dbReference type="PANTHER" id="PTHR14074">
    <property type="entry name" value="HELICASE WITH DEATH DOMAIN-RELATED"/>
    <property type="match status" value="1"/>
</dbReference>
<keyword evidence="9" id="KW-0694">RNA-binding</keyword>
<comment type="similarity">
    <text evidence="8 9">Belongs to the helicase family. Dicer subfamily.</text>
</comment>
<organism evidence="15 16">
    <name type="scientific">Helicostylum pulchrum</name>
    <dbReference type="NCBI Taxonomy" id="562976"/>
    <lineage>
        <taxon>Eukaryota</taxon>
        <taxon>Fungi</taxon>
        <taxon>Fungi incertae sedis</taxon>
        <taxon>Mucoromycota</taxon>
        <taxon>Mucoromycotina</taxon>
        <taxon>Mucoromycetes</taxon>
        <taxon>Mucorales</taxon>
        <taxon>Mucorineae</taxon>
        <taxon>Mucoraceae</taxon>
        <taxon>Helicostylum</taxon>
    </lineage>
</organism>
<dbReference type="InterPro" id="IPR000999">
    <property type="entry name" value="RNase_III_dom"/>
</dbReference>
<accession>A0ABP9YDN3</accession>
<feature type="domain" description="Helicase C-terminal" evidence="13">
    <location>
        <begin position="390"/>
        <end position="556"/>
    </location>
</feature>
<dbReference type="InterPro" id="IPR027417">
    <property type="entry name" value="P-loop_NTPase"/>
</dbReference>
<dbReference type="PROSITE" id="PS51327">
    <property type="entry name" value="DICER_DSRBF"/>
    <property type="match status" value="1"/>
</dbReference>
<dbReference type="Pfam" id="PF00270">
    <property type="entry name" value="DEAD"/>
    <property type="match status" value="1"/>
</dbReference>
<dbReference type="Proteomes" id="UP001476247">
    <property type="component" value="Unassembled WGS sequence"/>
</dbReference>
<evidence type="ECO:0000256" key="7">
    <source>
        <dbReference type="ARBA" id="ARBA00023211"/>
    </source>
</evidence>
<dbReference type="PROSITE" id="PS50821">
    <property type="entry name" value="PAZ"/>
    <property type="match status" value="1"/>
</dbReference>
<keyword evidence="3" id="KW-0547">Nucleotide-binding</keyword>
<evidence type="ECO:0000256" key="8">
    <source>
        <dbReference type="ARBA" id="ARBA00035116"/>
    </source>
</evidence>
<feature type="domain" description="RNase III" evidence="10">
    <location>
        <begin position="955"/>
        <end position="998"/>
    </location>
</feature>
<evidence type="ECO:0000256" key="5">
    <source>
        <dbReference type="ARBA" id="ARBA00022840"/>
    </source>
</evidence>
<dbReference type="SUPFAM" id="SSF101690">
    <property type="entry name" value="PAZ domain"/>
    <property type="match status" value="1"/>
</dbReference>
<dbReference type="SMART" id="SM00949">
    <property type="entry name" value="PAZ"/>
    <property type="match status" value="1"/>
</dbReference>
<dbReference type="Pfam" id="PF00271">
    <property type="entry name" value="Helicase_C"/>
    <property type="match status" value="1"/>
</dbReference>
<dbReference type="EMBL" id="BAABUJ010000041">
    <property type="protein sequence ID" value="GAA5805026.1"/>
    <property type="molecule type" value="Genomic_DNA"/>
</dbReference>
<dbReference type="InterPro" id="IPR038248">
    <property type="entry name" value="Dicer_dimer_sf"/>
</dbReference>
<feature type="domain" description="PAZ" evidence="11">
    <location>
        <begin position="802"/>
        <end position="932"/>
    </location>
</feature>
<evidence type="ECO:0000256" key="1">
    <source>
        <dbReference type="ARBA" id="ARBA00001936"/>
    </source>
</evidence>
<evidence type="ECO:0000259" key="13">
    <source>
        <dbReference type="PROSITE" id="PS51194"/>
    </source>
</evidence>
<dbReference type="PROSITE" id="PS50142">
    <property type="entry name" value="RNASE_3_2"/>
    <property type="match status" value="1"/>
</dbReference>
<dbReference type="Pfam" id="PF03368">
    <property type="entry name" value="Dicer_dimer"/>
    <property type="match status" value="1"/>
</dbReference>
<dbReference type="SMART" id="SM00487">
    <property type="entry name" value="DEXDc"/>
    <property type="match status" value="1"/>
</dbReference>
<dbReference type="InterPro" id="IPR005034">
    <property type="entry name" value="Dicer_dimerisation"/>
</dbReference>
<evidence type="ECO:0000259" key="11">
    <source>
        <dbReference type="PROSITE" id="PS50821"/>
    </source>
</evidence>
<keyword evidence="6" id="KW-0460">Magnesium</keyword>
<keyword evidence="4" id="KW-0378">Hydrolase</keyword>
<dbReference type="Gene3D" id="3.40.50.300">
    <property type="entry name" value="P-loop containing nucleotide triphosphate hydrolases"/>
    <property type="match status" value="2"/>
</dbReference>
<dbReference type="InterPro" id="IPR051363">
    <property type="entry name" value="RLR_Helicase"/>
</dbReference>
<evidence type="ECO:0000256" key="9">
    <source>
        <dbReference type="PROSITE-ProRule" id="PRU00657"/>
    </source>
</evidence>
<sequence>MAEMYLDSELKDLTMEQVAEINKNSNCNTKWQSSKPTEPMIPREYQYEILKKAVSENIIAVLDTGAGKTLISVMLIKHMKMIEDENSSTIPHYERKITFFLVERVPLVFQQFNVLESNCDARIEKLCGEMNVDTWSKQKWLDIFDSSDICIMTAQILRDVLKRGFLSLDRVNLLIFDECHHTTKGHPYNLIMYEFYHRMEGPRPKIFGMTASPANKANVIKSIVIHIFSTLEKNLDAKVYTAIQTQELSDVVNKPTETILCYSMTVIDDLPDQRTPALIIKSRYPRTELTTVLSQKLKGVNGFDQCLKFNTVISNNLGQWCSDRLWQDILDNPWFQTRDDSSRSDNNMVYARRYSSEEIELLKEARELCNKTSTEPDLNNDHLFTPKIKELINCLTVIHKQEAFHGIIFVERRQTAKAIKVLIESLSVFKDSVRCDILVGHGGLNNAPGSVNMKLGGQHSIIQRFRTGELNLIVATSVAEEGLDIQACNYVICFDLFKTPAAYIQSRGRARRREARYILMVNKQNQKETELISHFQRVENDMKEFCRALPEERNVARLFDQEYDPDFIKKKEAEKHLKDAYVIPSTGAILTLRSAIALVYDYCMSLPSDAFCNFKPVYKTGVHELTGFYCTLTLPINSEKRLFEAYAGSKAEAKMAVSLEACINLHELGAIDDNLIPVNKIIKKRLEEERDKEGKQIGSRKRENIYPKKIPSFWKSPADATTTLLGPYWITYIEIANDCKFRKMCLITRLRLPPIEDIQLVDNTQGVVVVKFYRLKTQLMFQKKEQVERLSNYLIAITRAVTNKEFICSVEDTPYLLAPLKSSGSFDWAEIKSTINNKNIPIDMSRLQDTVALDQSGKYYFVDSVKDDMSPNSFMKDDEKTSFAQYFKTKDIEIQDLQQPLLSAIRINKSEEKSGTSSEISLLVPELCHIYSISASVFRVLHVFPVITAHIDATLLSLEAKKSLNVHHINTTLMIEAYTASSAGIKINYQRLEFLGGN</sequence>
<comment type="caution">
    <text evidence="15">The sequence shown here is derived from an EMBL/GenBank/DDBJ whole genome shotgun (WGS) entry which is preliminary data.</text>
</comment>
<evidence type="ECO:0000256" key="2">
    <source>
        <dbReference type="ARBA" id="ARBA00022723"/>
    </source>
</evidence>
<name>A0ABP9YDN3_9FUNG</name>
<dbReference type="Gene3D" id="3.30.160.380">
    <property type="entry name" value="Dicer dimerisation domain"/>
    <property type="match status" value="1"/>
</dbReference>
<evidence type="ECO:0000259" key="14">
    <source>
        <dbReference type="PROSITE" id="PS51327"/>
    </source>
</evidence>
<feature type="domain" description="Helicase ATP-binding" evidence="12">
    <location>
        <begin position="49"/>
        <end position="231"/>
    </location>
</feature>
<dbReference type="InterPro" id="IPR003100">
    <property type="entry name" value="PAZ_dom"/>
</dbReference>
<evidence type="ECO:0000259" key="10">
    <source>
        <dbReference type="PROSITE" id="PS50142"/>
    </source>
</evidence>
<evidence type="ECO:0000256" key="4">
    <source>
        <dbReference type="ARBA" id="ARBA00022801"/>
    </source>
</evidence>
<evidence type="ECO:0000313" key="16">
    <source>
        <dbReference type="Proteomes" id="UP001476247"/>
    </source>
</evidence>
<comment type="cofactor">
    <cofactor evidence="1">
        <name>Mn(2+)</name>
        <dbReference type="ChEBI" id="CHEBI:29035"/>
    </cofactor>
</comment>
<gene>
    <name evidence="15" type="ORF">HPULCUR_010539</name>
</gene>
<dbReference type="InterPro" id="IPR001650">
    <property type="entry name" value="Helicase_C-like"/>
</dbReference>
<dbReference type="PROSITE" id="PS51192">
    <property type="entry name" value="HELICASE_ATP_BIND_1"/>
    <property type="match status" value="1"/>
</dbReference>
<keyword evidence="16" id="KW-1185">Reference proteome</keyword>
<dbReference type="InterPro" id="IPR036085">
    <property type="entry name" value="PAZ_dom_sf"/>
</dbReference>
<dbReference type="SUPFAM" id="SSF52540">
    <property type="entry name" value="P-loop containing nucleoside triphosphate hydrolases"/>
    <property type="match status" value="1"/>
</dbReference>
<keyword evidence="5" id="KW-0067">ATP-binding</keyword>
<dbReference type="InterPro" id="IPR014001">
    <property type="entry name" value="Helicase_ATP-bd"/>
</dbReference>
<reference evidence="15 16" key="1">
    <citation type="submission" date="2024-04" db="EMBL/GenBank/DDBJ databases">
        <title>genome sequences of Mucor flavus KT1a and Helicostylum pulchrum KT1b strains isolation_sourced from the surface of a dry-aged beef.</title>
        <authorList>
            <person name="Toyotome T."/>
            <person name="Hosono M."/>
            <person name="Torimaru M."/>
            <person name="Fukuda K."/>
            <person name="Mikami N."/>
        </authorList>
    </citation>
    <scope>NUCLEOTIDE SEQUENCE [LARGE SCALE GENOMIC DNA]</scope>
    <source>
        <strain evidence="15 16">KT1b</strain>
    </source>
</reference>
<protein>
    <submittedName>
        <fullName evidence="15">Uncharacterized protein</fullName>
    </submittedName>
</protein>
<dbReference type="Gene3D" id="2.170.260.10">
    <property type="entry name" value="paz domain"/>
    <property type="match status" value="1"/>
</dbReference>
<keyword evidence="2" id="KW-0479">Metal-binding</keyword>